<feature type="transmembrane region" description="Helical" evidence="1">
    <location>
        <begin position="106"/>
        <end position="125"/>
    </location>
</feature>
<gene>
    <name evidence="2" type="ORF">SAMN03080610_02172</name>
</gene>
<dbReference type="Proteomes" id="UP000199347">
    <property type="component" value="Unassembled WGS sequence"/>
</dbReference>
<dbReference type="EMBL" id="FMVW01000004">
    <property type="protein sequence ID" value="SCZ37416.1"/>
    <property type="molecule type" value="Genomic_DNA"/>
</dbReference>
<keyword evidence="1" id="KW-1133">Transmembrane helix</keyword>
<reference evidence="2 3" key="1">
    <citation type="submission" date="2016-10" db="EMBL/GenBank/DDBJ databases">
        <authorList>
            <person name="de Groot N.N."/>
        </authorList>
    </citation>
    <scope>NUCLEOTIDE SEQUENCE [LARGE SCALE GENOMIC DNA]</scope>
    <source>
        <strain evidence="2 3">DSM 2698</strain>
    </source>
</reference>
<dbReference type="AlphaFoldDB" id="A0A1G5NJ30"/>
<organism evidence="2 3">
    <name type="scientific">Afifella marina DSM 2698</name>
    <dbReference type="NCBI Taxonomy" id="1120955"/>
    <lineage>
        <taxon>Bacteria</taxon>
        <taxon>Pseudomonadati</taxon>
        <taxon>Pseudomonadota</taxon>
        <taxon>Alphaproteobacteria</taxon>
        <taxon>Hyphomicrobiales</taxon>
        <taxon>Afifellaceae</taxon>
        <taxon>Afifella</taxon>
    </lineage>
</organism>
<evidence type="ECO:0000313" key="2">
    <source>
        <dbReference type="EMBL" id="SCZ37416.1"/>
    </source>
</evidence>
<proteinExistence type="predicted"/>
<evidence type="ECO:0000313" key="3">
    <source>
        <dbReference type="Proteomes" id="UP000199347"/>
    </source>
</evidence>
<keyword evidence="1" id="KW-0472">Membrane</keyword>
<feature type="transmembrane region" description="Helical" evidence="1">
    <location>
        <begin position="12"/>
        <end position="35"/>
    </location>
</feature>
<feature type="transmembrane region" description="Helical" evidence="1">
    <location>
        <begin position="73"/>
        <end position="94"/>
    </location>
</feature>
<keyword evidence="3" id="KW-1185">Reference proteome</keyword>
<sequence length="242" mass="25501">MRNEDTGLRWFLRGVGGIVSVPAFILMASFIGFGVLCRESGITLGEAVFMTGFVWALPSQLVLVGAIAAGTPVLVAGLAVALSAIRLMPMTAAWVPLVRGPKTRKWQLILMSHCVAVTAWVWSVMRLRDTPPDKRAAYFAGFGATLISVNVCITAVSYVSAAALPPLLAAGLFFLTPIYFLTALTASARQAAERLALAFGLVLGPLLRASGLGFDLLWAGVIGGTLAFAGHKLLLRSKKAGT</sequence>
<accession>A0A1G5NJ30</accession>
<dbReference type="InterPro" id="IPR011606">
    <property type="entry name" value="Brnchd-chn_aa_trnsp_permease"/>
</dbReference>
<feature type="transmembrane region" description="Helical" evidence="1">
    <location>
        <begin position="47"/>
        <end position="66"/>
    </location>
</feature>
<feature type="transmembrane region" description="Helical" evidence="1">
    <location>
        <begin position="167"/>
        <end position="188"/>
    </location>
</feature>
<feature type="transmembrane region" description="Helical" evidence="1">
    <location>
        <begin position="137"/>
        <end position="161"/>
    </location>
</feature>
<dbReference type="STRING" id="1120955.SAMN03080610_02172"/>
<protein>
    <submittedName>
        <fullName evidence="2">Predicted branched-chain amino acid permease (Azaleucine resistance)</fullName>
    </submittedName>
</protein>
<feature type="transmembrane region" description="Helical" evidence="1">
    <location>
        <begin position="195"/>
        <end position="211"/>
    </location>
</feature>
<name>A0A1G5NJ30_AFIMA</name>
<dbReference type="Pfam" id="PF03591">
    <property type="entry name" value="AzlC"/>
    <property type="match status" value="1"/>
</dbReference>
<keyword evidence="1" id="KW-0812">Transmembrane</keyword>
<feature type="transmembrane region" description="Helical" evidence="1">
    <location>
        <begin position="217"/>
        <end position="235"/>
    </location>
</feature>
<dbReference type="RefSeq" id="WP_244514547.1">
    <property type="nucleotide sequence ID" value="NZ_FMVW01000004.1"/>
</dbReference>
<evidence type="ECO:0000256" key="1">
    <source>
        <dbReference type="SAM" id="Phobius"/>
    </source>
</evidence>